<keyword evidence="1" id="KW-0472">Membrane</keyword>
<keyword evidence="1" id="KW-1133">Transmembrane helix</keyword>
<protein>
    <submittedName>
        <fullName evidence="4">FecR domain-containing protein</fullName>
    </submittedName>
</protein>
<dbReference type="Gene3D" id="3.55.50.30">
    <property type="match status" value="1"/>
</dbReference>
<keyword evidence="1" id="KW-0812">Transmembrane</keyword>
<proteinExistence type="predicted"/>
<comment type="caution">
    <text evidence="4">The sequence shown here is derived from an EMBL/GenBank/DDBJ whole genome shotgun (WGS) entry which is preliminary data.</text>
</comment>
<evidence type="ECO:0000256" key="1">
    <source>
        <dbReference type="SAM" id="Phobius"/>
    </source>
</evidence>
<dbReference type="Pfam" id="PF04773">
    <property type="entry name" value="FecR"/>
    <property type="match status" value="1"/>
</dbReference>
<dbReference type="InterPro" id="IPR032508">
    <property type="entry name" value="FecR_C"/>
</dbReference>
<evidence type="ECO:0000259" key="2">
    <source>
        <dbReference type="Pfam" id="PF04773"/>
    </source>
</evidence>
<dbReference type="InterPro" id="IPR012373">
    <property type="entry name" value="Ferrdict_sens_TM"/>
</dbReference>
<keyword evidence="5" id="KW-1185">Reference proteome</keyword>
<dbReference type="Gene3D" id="2.60.120.1440">
    <property type="match status" value="1"/>
</dbReference>
<organism evidence="4 5">
    <name type="scientific">Butyricimonas hominis</name>
    <dbReference type="NCBI Taxonomy" id="2763032"/>
    <lineage>
        <taxon>Bacteria</taxon>
        <taxon>Pseudomonadati</taxon>
        <taxon>Bacteroidota</taxon>
        <taxon>Bacteroidia</taxon>
        <taxon>Bacteroidales</taxon>
        <taxon>Odoribacteraceae</taxon>
        <taxon>Butyricimonas</taxon>
    </lineage>
</organism>
<dbReference type="RefSeq" id="WP_186978643.1">
    <property type="nucleotide sequence ID" value="NZ_JACOOH010000012.1"/>
</dbReference>
<name>A0ABR7D6P7_9BACT</name>
<evidence type="ECO:0000313" key="5">
    <source>
        <dbReference type="Proteomes" id="UP000646484"/>
    </source>
</evidence>
<dbReference type="Pfam" id="PF16344">
    <property type="entry name" value="FecR_C"/>
    <property type="match status" value="1"/>
</dbReference>
<evidence type="ECO:0000313" key="4">
    <source>
        <dbReference type="EMBL" id="MBC5623621.1"/>
    </source>
</evidence>
<accession>A0ABR7D6P7</accession>
<gene>
    <name evidence="4" type="ORF">H8S64_21235</name>
</gene>
<dbReference type="InterPro" id="IPR006860">
    <property type="entry name" value="FecR"/>
</dbReference>
<feature type="domain" description="Protein FecR C-terminal" evidence="3">
    <location>
        <begin position="310"/>
        <end position="378"/>
    </location>
</feature>
<evidence type="ECO:0000259" key="3">
    <source>
        <dbReference type="Pfam" id="PF16344"/>
    </source>
</evidence>
<dbReference type="Proteomes" id="UP000646484">
    <property type="component" value="Unassembled WGS sequence"/>
</dbReference>
<dbReference type="PANTHER" id="PTHR30273">
    <property type="entry name" value="PERIPLASMIC SIGNAL SENSOR AND SIGMA FACTOR ACTIVATOR FECR-RELATED"/>
    <property type="match status" value="1"/>
</dbReference>
<feature type="domain" description="FecR protein" evidence="2">
    <location>
        <begin position="171"/>
        <end position="264"/>
    </location>
</feature>
<sequence>MREIEDILVDYFGDEELSASDSVKLEKWLQEGDDARIVQVLDGMRVGKTLQEELERDAEAGMEVIRRRWRRRNRRRNLWYGGAVAAVALLLIGLTFLFKSPVKEKKVNIFADDCTLVTLKLDNGKVLPLRAGQINEVIVKDSFSRIENDNSTLICTNDGGKEENEEVAYHTITVPAGAEYRVLLADGTTVHLNADSEFRFPEAFSGKNREVYLKGEGYFEVAKDSAKRFIVHALNMDATVLGTSFNIKAYPEQDEIIATLEEGRLQVDCDHDQRFELQAGHQVVFSKVTGNAEKKSVTTMYYTSWKDGFYCFNGEVLENIMEVLAKWYGLEVFYMDEALKNNKFSGRLKRYDDFLYLLDKFEETGNVEFIIKDKVITVKRKTGWK</sequence>
<reference evidence="4 5" key="1">
    <citation type="submission" date="2020-08" db="EMBL/GenBank/DDBJ databases">
        <title>Genome public.</title>
        <authorList>
            <person name="Liu C."/>
            <person name="Sun Q."/>
        </authorList>
    </citation>
    <scope>NUCLEOTIDE SEQUENCE [LARGE SCALE GENOMIC DNA]</scope>
    <source>
        <strain evidence="4 5">NSJ-56</strain>
    </source>
</reference>
<dbReference type="PIRSF" id="PIRSF018266">
    <property type="entry name" value="FecR"/>
    <property type="match status" value="1"/>
</dbReference>
<dbReference type="PANTHER" id="PTHR30273:SF2">
    <property type="entry name" value="PROTEIN FECR"/>
    <property type="match status" value="1"/>
</dbReference>
<feature type="transmembrane region" description="Helical" evidence="1">
    <location>
        <begin position="77"/>
        <end position="98"/>
    </location>
</feature>
<dbReference type="EMBL" id="JACOOH010000012">
    <property type="protein sequence ID" value="MBC5623621.1"/>
    <property type="molecule type" value="Genomic_DNA"/>
</dbReference>